<dbReference type="PRINTS" id="PR00990">
    <property type="entry name" value="RIBOKINASE"/>
</dbReference>
<dbReference type="SUPFAM" id="SSF53613">
    <property type="entry name" value="Ribokinase-like"/>
    <property type="match status" value="1"/>
</dbReference>
<keyword evidence="8 12" id="KW-0067">ATP-binding</keyword>
<evidence type="ECO:0000313" key="15">
    <source>
        <dbReference type="Proteomes" id="UP000031643"/>
    </source>
</evidence>
<evidence type="ECO:0000256" key="3">
    <source>
        <dbReference type="ARBA" id="ARBA00016943"/>
    </source>
</evidence>
<comment type="activity regulation">
    <text evidence="12">Activated by a monovalent cation that binds near, but not in, the active site. The most likely occupant of the site in vivo is potassium. Ion binding induces a conformational change that may alter substrate affinity.</text>
</comment>
<comment type="similarity">
    <text evidence="1">Belongs to the carbohydrate kinase pfkB family.</text>
</comment>
<dbReference type="UniPathway" id="UPA00916">
    <property type="reaction ID" value="UER00889"/>
</dbReference>
<feature type="domain" description="Carbohydrate kinase PfkB" evidence="13">
    <location>
        <begin position="1"/>
        <end position="273"/>
    </location>
</feature>
<keyword evidence="15" id="KW-1185">Reference proteome</keyword>
<keyword evidence="7 12" id="KW-0418">Kinase</keyword>
<feature type="binding site" evidence="12">
    <location>
        <position position="269"/>
    </location>
    <ligand>
        <name>K(+)</name>
        <dbReference type="ChEBI" id="CHEBI:29103"/>
    </ligand>
</feature>
<feature type="binding site" evidence="12">
    <location>
        <position position="224"/>
    </location>
    <ligand>
        <name>K(+)</name>
        <dbReference type="ChEBI" id="CHEBI:29103"/>
    </ligand>
</feature>
<reference evidence="14 15" key="1">
    <citation type="submission" date="2014-09" db="EMBL/GenBank/DDBJ databases">
        <title>Genome sequencing of Methyloceanibacter caenitepidi Gela4.</title>
        <authorList>
            <person name="Takeuchi M."/>
            <person name="Susumu S."/>
            <person name="Kamagata Y."/>
            <person name="Oshima K."/>
            <person name="Hattori M."/>
            <person name="Iwasaki W."/>
        </authorList>
    </citation>
    <scope>NUCLEOTIDE SEQUENCE [LARGE SCALE GENOMIC DNA]</scope>
    <source>
        <strain evidence="14 15">Gela4</strain>
    </source>
</reference>
<dbReference type="HOGENOM" id="CLU_027634_2_0_5"/>
<evidence type="ECO:0000256" key="9">
    <source>
        <dbReference type="ARBA" id="ARBA00022842"/>
    </source>
</evidence>
<protein>
    <recommendedName>
        <fullName evidence="3 12">Ribokinase</fullName>
        <shortName evidence="12">RK</shortName>
        <ecNumber evidence="2 12">2.7.1.15</ecNumber>
    </recommendedName>
</protein>
<dbReference type="PROSITE" id="PS00584">
    <property type="entry name" value="PFKB_KINASES_2"/>
    <property type="match status" value="1"/>
</dbReference>
<feature type="binding site" evidence="12">
    <location>
        <begin position="11"/>
        <end position="13"/>
    </location>
    <ligand>
        <name>substrate</name>
    </ligand>
</feature>
<dbReference type="EC" id="2.7.1.15" evidence="2 12"/>
<dbReference type="GO" id="GO:0005829">
    <property type="term" value="C:cytosol"/>
    <property type="evidence" value="ECO:0007669"/>
    <property type="project" value="TreeGrafter"/>
</dbReference>
<dbReference type="InterPro" id="IPR029056">
    <property type="entry name" value="Ribokinase-like"/>
</dbReference>
<evidence type="ECO:0000256" key="7">
    <source>
        <dbReference type="ARBA" id="ARBA00022777"/>
    </source>
</evidence>
<feature type="binding site" evidence="12">
    <location>
        <position position="260"/>
    </location>
    <ligand>
        <name>K(+)</name>
        <dbReference type="ChEBI" id="CHEBI:29103"/>
    </ligand>
</feature>
<dbReference type="KEGG" id="mcg:GL4_0909"/>
<keyword evidence="4 12" id="KW-0808">Transferase</keyword>
<dbReference type="InterPro" id="IPR002173">
    <property type="entry name" value="Carboh/pur_kinase_PfkB_CS"/>
</dbReference>
<dbReference type="InterPro" id="IPR011611">
    <property type="entry name" value="PfkB_dom"/>
</dbReference>
<dbReference type="Proteomes" id="UP000031643">
    <property type="component" value="Chromosome"/>
</dbReference>
<evidence type="ECO:0000256" key="6">
    <source>
        <dbReference type="ARBA" id="ARBA00022741"/>
    </source>
</evidence>
<comment type="similarity">
    <text evidence="12">Belongs to the carbohydrate kinase PfkB family. Ribokinase subfamily.</text>
</comment>
<comment type="pathway">
    <text evidence="12">Carbohydrate metabolism; D-ribose degradation; D-ribose 5-phosphate from beta-D-ribopyranose: step 2/2.</text>
</comment>
<dbReference type="RefSeq" id="WP_045364980.1">
    <property type="nucleotide sequence ID" value="NZ_AP014648.1"/>
</dbReference>
<evidence type="ECO:0000256" key="2">
    <source>
        <dbReference type="ARBA" id="ARBA00012035"/>
    </source>
</evidence>
<dbReference type="InterPro" id="IPR011877">
    <property type="entry name" value="Ribokinase"/>
</dbReference>
<dbReference type="PANTHER" id="PTHR10584:SF166">
    <property type="entry name" value="RIBOKINASE"/>
    <property type="match status" value="1"/>
</dbReference>
<gene>
    <name evidence="12" type="primary">rbsK</name>
    <name evidence="14" type="ORF">GL4_0909</name>
</gene>
<dbReference type="OrthoDB" id="9775849at2"/>
<keyword evidence="6 12" id="KW-0547">Nucleotide-binding</keyword>
<evidence type="ECO:0000256" key="10">
    <source>
        <dbReference type="ARBA" id="ARBA00022958"/>
    </source>
</evidence>
<proteinExistence type="inferred from homology"/>
<organism evidence="14 15">
    <name type="scientific">Methyloceanibacter caenitepidi</name>
    <dbReference type="NCBI Taxonomy" id="1384459"/>
    <lineage>
        <taxon>Bacteria</taxon>
        <taxon>Pseudomonadati</taxon>
        <taxon>Pseudomonadota</taxon>
        <taxon>Alphaproteobacteria</taxon>
        <taxon>Hyphomicrobiales</taxon>
        <taxon>Hyphomicrobiaceae</taxon>
        <taxon>Methyloceanibacter</taxon>
    </lineage>
</organism>
<evidence type="ECO:0000259" key="13">
    <source>
        <dbReference type="Pfam" id="PF00294"/>
    </source>
</evidence>
<dbReference type="GO" id="GO:0046872">
    <property type="term" value="F:metal ion binding"/>
    <property type="evidence" value="ECO:0007669"/>
    <property type="project" value="UniProtKB-KW"/>
</dbReference>
<feature type="binding site" evidence="12">
    <location>
        <begin position="197"/>
        <end position="202"/>
    </location>
    <ligand>
        <name>ATP</name>
        <dbReference type="ChEBI" id="CHEBI:30616"/>
    </ligand>
</feature>
<keyword evidence="5 12" id="KW-0479">Metal-binding</keyword>
<keyword evidence="9 12" id="KW-0460">Magnesium</keyword>
<evidence type="ECO:0000256" key="1">
    <source>
        <dbReference type="ARBA" id="ARBA00005380"/>
    </source>
</evidence>
<dbReference type="GO" id="GO:0005524">
    <property type="term" value="F:ATP binding"/>
    <property type="evidence" value="ECO:0007669"/>
    <property type="project" value="UniProtKB-UniRule"/>
</dbReference>
<feature type="active site" description="Proton acceptor" evidence="12">
    <location>
        <position position="230"/>
    </location>
</feature>
<dbReference type="Pfam" id="PF00294">
    <property type="entry name" value="PfkB"/>
    <property type="match status" value="1"/>
</dbReference>
<dbReference type="InterPro" id="IPR002139">
    <property type="entry name" value="Ribo/fructo_kinase"/>
</dbReference>
<dbReference type="Gene3D" id="3.40.1190.20">
    <property type="match status" value="1"/>
</dbReference>
<keyword evidence="10 12" id="KW-0630">Potassium</keyword>
<comment type="catalytic activity">
    <reaction evidence="12">
        <text>D-ribose + ATP = D-ribose 5-phosphate + ADP + H(+)</text>
        <dbReference type="Rhea" id="RHEA:13697"/>
        <dbReference type="ChEBI" id="CHEBI:15378"/>
        <dbReference type="ChEBI" id="CHEBI:30616"/>
        <dbReference type="ChEBI" id="CHEBI:47013"/>
        <dbReference type="ChEBI" id="CHEBI:78346"/>
        <dbReference type="ChEBI" id="CHEBI:456216"/>
        <dbReference type="EC" id="2.7.1.15"/>
    </reaction>
</comment>
<keyword evidence="12" id="KW-0963">Cytoplasm</keyword>
<evidence type="ECO:0000256" key="5">
    <source>
        <dbReference type="ARBA" id="ARBA00022723"/>
    </source>
</evidence>
<comment type="caution">
    <text evidence="12">Lacks conserved residue(s) required for the propagation of feature annotation.</text>
</comment>
<feature type="binding site" evidence="12">
    <location>
        <position position="265"/>
    </location>
    <ligand>
        <name>K(+)</name>
        <dbReference type="ChEBI" id="CHEBI:29103"/>
    </ligand>
</feature>
<dbReference type="PANTHER" id="PTHR10584">
    <property type="entry name" value="SUGAR KINASE"/>
    <property type="match status" value="1"/>
</dbReference>
<accession>A0A0A8K330</accession>
<dbReference type="HAMAP" id="MF_01987">
    <property type="entry name" value="Ribokinase"/>
    <property type="match status" value="1"/>
</dbReference>
<sequence>MASVVVVGSINLDIVATASRLPTPGAKVTDASLTRHPGGGAANQALAARRLGADVSLMGRVGSDPAADAALALLRESKVDLSGVVAVPDEATGVALIAVAESGENQIVVAPEANLRLISENLQIPAADALIGEHLAPGDAVARAIATFNGFTCVVLATASEVDETVLRDADLIVVNESEAAWYSESLALRDGLVAKTFGASGAALYRGSEELARASSPAVAAIDTTGAGDAFAAALTVALVEGQSYAAALRFACAAGAAATERHGAQPSLPTRDEVQRLLREYD</sequence>
<dbReference type="EMBL" id="AP014648">
    <property type="protein sequence ID" value="BAQ16369.1"/>
    <property type="molecule type" value="Genomic_DNA"/>
</dbReference>
<evidence type="ECO:0000256" key="8">
    <source>
        <dbReference type="ARBA" id="ARBA00022840"/>
    </source>
</evidence>
<comment type="cofactor">
    <cofactor evidence="12">
        <name>Mg(2+)</name>
        <dbReference type="ChEBI" id="CHEBI:18420"/>
    </cofactor>
    <text evidence="12">Requires a divalent cation, most likely magnesium in vivo, as an electrophilic catalyst to aid phosphoryl group transfer. It is the chelate of the metal and the nucleotide that is the actual substrate.</text>
</comment>
<feature type="binding site" evidence="12">
    <location>
        <position position="226"/>
    </location>
    <ligand>
        <name>K(+)</name>
        <dbReference type="ChEBI" id="CHEBI:29103"/>
    </ligand>
</feature>
<feature type="binding site" evidence="12">
    <location>
        <position position="176"/>
    </location>
    <ligand>
        <name>ATP</name>
        <dbReference type="ChEBI" id="CHEBI:30616"/>
    </ligand>
</feature>
<dbReference type="GO" id="GO:0019303">
    <property type="term" value="P:D-ribose catabolic process"/>
    <property type="evidence" value="ECO:0007669"/>
    <property type="project" value="UniProtKB-UniRule"/>
</dbReference>
<name>A0A0A8K330_9HYPH</name>
<feature type="binding site" evidence="12">
    <location>
        <begin position="229"/>
        <end position="230"/>
    </location>
    <ligand>
        <name>ATP</name>
        <dbReference type="ChEBI" id="CHEBI:30616"/>
    </ligand>
</feature>
<evidence type="ECO:0000256" key="11">
    <source>
        <dbReference type="ARBA" id="ARBA00023277"/>
    </source>
</evidence>
<evidence type="ECO:0000313" key="14">
    <source>
        <dbReference type="EMBL" id="BAQ16369.1"/>
    </source>
</evidence>
<feature type="binding site" evidence="12">
    <location>
        <position position="230"/>
    </location>
    <ligand>
        <name>substrate</name>
    </ligand>
</feature>
<keyword evidence="11 12" id="KW-0119">Carbohydrate metabolism</keyword>
<feature type="binding site" evidence="12">
    <location>
        <position position="263"/>
    </location>
    <ligand>
        <name>K(+)</name>
        <dbReference type="ChEBI" id="CHEBI:29103"/>
    </ligand>
</feature>
<evidence type="ECO:0000256" key="4">
    <source>
        <dbReference type="ARBA" id="ARBA00022679"/>
    </source>
</evidence>
<dbReference type="STRING" id="1384459.GL4_0909"/>
<evidence type="ECO:0000256" key="12">
    <source>
        <dbReference type="HAMAP-Rule" id="MF_01987"/>
    </source>
</evidence>
<dbReference type="GO" id="GO:0004747">
    <property type="term" value="F:ribokinase activity"/>
    <property type="evidence" value="ECO:0007669"/>
    <property type="project" value="UniProtKB-UniRule"/>
</dbReference>
<dbReference type="AlphaFoldDB" id="A0A0A8K330"/>
<comment type="subcellular location">
    <subcellularLocation>
        <location evidence="12">Cytoplasm</location>
    </subcellularLocation>
</comment>
<comment type="subunit">
    <text evidence="12">Homodimer.</text>
</comment>
<comment type="function">
    <text evidence="12">Catalyzes the phosphorylation of ribose at O-5 in a reaction requiring ATP and magnesium. The resulting D-ribose-5-phosphate can then be used either for sythesis of nucleotides, histidine, and tryptophan, or as a component of the pentose phosphate pathway.</text>
</comment>